<reference evidence="2" key="1">
    <citation type="submission" date="2020-06" db="EMBL/GenBank/DDBJ databases">
        <title>Insight into the genomes of haloalkaliphilic bacilli from Kenyan soda lakes.</title>
        <authorList>
            <person name="Mwirichia R."/>
            <person name="Villamizar G.C."/>
            <person name="Poehlein A."/>
            <person name="Mugweru J."/>
            <person name="Kipnyargis A."/>
            <person name="Kiplimo D."/>
            <person name="Orwa P."/>
            <person name="Daniel R."/>
        </authorList>
    </citation>
    <scope>NUCLEOTIDE SEQUENCE</scope>
    <source>
        <strain evidence="2">B1096_S55</strain>
    </source>
</reference>
<dbReference type="InterPro" id="IPR025435">
    <property type="entry name" value="YfhD-like"/>
</dbReference>
<feature type="compositionally biased region" description="Basic and acidic residues" evidence="1">
    <location>
        <begin position="14"/>
        <end position="23"/>
    </location>
</feature>
<name>A0A9Q4B2V0_SALAG</name>
<keyword evidence="3" id="KW-1185">Reference proteome</keyword>
<dbReference type="Proteomes" id="UP001057753">
    <property type="component" value="Unassembled WGS sequence"/>
</dbReference>
<protein>
    <submittedName>
        <fullName evidence="2">YfhD family protein</fullName>
    </submittedName>
</protein>
<dbReference type="AlphaFoldDB" id="A0A9Q4B2V0"/>
<comment type="caution">
    <text evidence="2">The sequence shown here is derived from an EMBL/GenBank/DDBJ whole genome shotgun (WGS) entry which is preliminary data.</text>
</comment>
<evidence type="ECO:0000313" key="3">
    <source>
        <dbReference type="Proteomes" id="UP001057753"/>
    </source>
</evidence>
<dbReference type="EMBL" id="JABXYM010000001">
    <property type="protein sequence ID" value="MCR6097226.1"/>
    <property type="molecule type" value="Genomic_DNA"/>
</dbReference>
<sequence>MDPRKKRREATEDDSNKDVKYSDELADTEDREAQARAKAATQRVNKNNI</sequence>
<proteinExistence type="predicted"/>
<gene>
    <name evidence="2" type="ORF">HXA33_11795</name>
</gene>
<evidence type="ECO:0000313" key="2">
    <source>
        <dbReference type="EMBL" id="MCR6097226.1"/>
    </source>
</evidence>
<feature type="region of interest" description="Disordered" evidence="1">
    <location>
        <begin position="1"/>
        <end position="49"/>
    </location>
</feature>
<dbReference type="Pfam" id="PF14151">
    <property type="entry name" value="YfhD"/>
    <property type="match status" value="1"/>
</dbReference>
<accession>A0A9Q4B2V0</accession>
<dbReference type="RefSeq" id="WP_143709640.1">
    <property type="nucleotide sequence ID" value="NZ_JABXYM010000001.1"/>
</dbReference>
<evidence type="ECO:0000256" key="1">
    <source>
        <dbReference type="SAM" id="MobiDB-lite"/>
    </source>
</evidence>
<organism evidence="2 3">
    <name type="scientific">Salipaludibacillus agaradhaerens</name>
    <name type="common">Bacillus agaradhaerens</name>
    <dbReference type="NCBI Taxonomy" id="76935"/>
    <lineage>
        <taxon>Bacteria</taxon>
        <taxon>Bacillati</taxon>
        <taxon>Bacillota</taxon>
        <taxon>Bacilli</taxon>
        <taxon>Bacillales</taxon>
        <taxon>Bacillaceae</taxon>
    </lineage>
</organism>